<keyword evidence="3" id="KW-1185">Reference proteome</keyword>
<dbReference type="KEGG" id="sawl:NGM29_09310"/>
<sequence>MNRHVVLSLWLLAALIAAVASGGATVALFSDEASVPVEVSTDVREPEHETASNDSVSSSASSNTAGENATSDMAEPANDSSGQRASNGLDSVAIDSNSTADADDTNDTDEDVSQT</sequence>
<feature type="compositionally biased region" description="Acidic residues" evidence="1">
    <location>
        <begin position="101"/>
        <end position="115"/>
    </location>
</feature>
<organism evidence="2 3">
    <name type="scientific">Natronosalvus rutilus</name>
    <dbReference type="NCBI Taxonomy" id="2953753"/>
    <lineage>
        <taxon>Archaea</taxon>
        <taxon>Methanobacteriati</taxon>
        <taxon>Methanobacteriota</taxon>
        <taxon>Stenosarchaea group</taxon>
        <taxon>Halobacteria</taxon>
        <taxon>Halobacteriales</taxon>
        <taxon>Natrialbaceae</taxon>
        <taxon>Natronosalvus</taxon>
    </lineage>
</organism>
<dbReference type="AlphaFoldDB" id="A0A9E7N802"/>
<feature type="compositionally biased region" description="Basic and acidic residues" evidence="1">
    <location>
        <begin position="41"/>
        <end position="51"/>
    </location>
</feature>
<dbReference type="GeneID" id="73290242"/>
<accession>A0A9E7N802</accession>
<feature type="region of interest" description="Disordered" evidence="1">
    <location>
        <begin position="36"/>
        <end position="115"/>
    </location>
</feature>
<feature type="compositionally biased region" description="Polar residues" evidence="1">
    <location>
        <begin position="78"/>
        <end position="89"/>
    </location>
</feature>
<dbReference type="RefSeq" id="WP_254155681.1">
    <property type="nucleotide sequence ID" value="NZ_CP100355.1"/>
</dbReference>
<evidence type="ECO:0000313" key="2">
    <source>
        <dbReference type="EMBL" id="UTF52008.1"/>
    </source>
</evidence>
<evidence type="ECO:0000313" key="3">
    <source>
        <dbReference type="Proteomes" id="UP001056855"/>
    </source>
</evidence>
<gene>
    <name evidence="2" type="ORF">NGM29_09310</name>
</gene>
<name>A0A9E7N802_9EURY</name>
<dbReference type="EMBL" id="CP100355">
    <property type="protein sequence ID" value="UTF52008.1"/>
    <property type="molecule type" value="Genomic_DNA"/>
</dbReference>
<evidence type="ECO:0000256" key="1">
    <source>
        <dbReference type="SAM" id="MobiDB-lite"/>
    </source>
</evidence>
<proteinExistence type="predicted"/>
<reference evidence="2" key="1">
    <citation type="submission" date="2022-06" db="EMBL/GenBank/DDBJ databases">
        <title>Diverse halophilic archaea isolated from saline environments.</title>
        <authorList>
            <person name="Cui H.-L."/>
        </authorList>
    </citation>
    <scope>NUCLEOTIDE SEQUENCE</scope>
    <source>
        <strain evidence="2">WLHS1</strain>
    </source>
</reference>
<protein>
    <submittedName>
        <fullName evidence="2">Uncharacterized protein</fullName>
    </submittedName>
</protein>
<feature type="compositionally biased region" description="Low complexity" evidence="1">
    <location>
        <begin position="52"/>
        <end position="71"/>
    </location>
</feature>
<dbReference type="Proteomes" id="UP001056855">
    <property type="component" value="Chromosome"/>
</dbReference>